<feature type="transmembrane region" description="Helical" evidence="1">
    <location>
        <begin position="17"/>
        <end position="37"/>
    </location>
</feature>
<comment type="caution">
    <text evidence="2">The sequence shown here is derived from an EMBL/GenBank/DDBJ whole genome shotgun (WGS) entry which is preliminary data.</text>
</comment>
<evidence type="ECO:0000313" key="3">
    <source>
        <dbReference type="Proteomes" id="UP000054978"/>
    </source>
</evidence>
<keyword evidence="1" id="KW-1133">Transmembrane helix</keyword>
<keyword evidence="3" id="KW-1185">Reference proteome</keyword>
<dbReference type="Proteomes" id="UP000054978">
    <property type="component" value="Unassembled WGS sequence"/>
</dbReference>
<organism evidence="2 3">
    <name type="scientific">Caballeronia ptereochthonis</name>
    <dbReference type="NCBI Taxonomy" id="1777144"/>
    <lineage>
        <taxon>Bacteria</taxon>
        <taxon>Pseudomonadati</taxon>
        <taxon>Pseudomonadota</taxon>
        <taxon>Betaproteobacteria</taxon>
        <taxon>Burkholderiales</taxon>
        <taxon>Burkholderiaceae</taxon>
        <taxon>Caballeronia</taxon>
    </lineage>
</organism>
<dbReference type="EMBL" id="FCOB02000044">
    <property type="protein sequence ID" value="SAL00711.1"/>
    <property type="molecule type" value="Genomic_DNA"/>
</dbReference>
<feature type="transmembrane region" description="Helical" evidence="1">
    <location>
        <begin position="94"/>
        <end position="111"/>
    </location>
</feature>
<name>A0A158E1D6_9BURK</name>
<gene>
    <name evidence="2" type="ORF">AWB83_06283</name>
</gene>
<dbReference type="STRING" id="1777144.AWB83_06283"/>
<dbReference type="AlphaFoldDB" id="A0A158E1D6"/>
<feature type="transmembrane region" description="Helical" evidence="1">
    <location>
        <begin position="165"/>
        <end position="186"/>
    </location>
</feature>
<feature type="transmembrane region" description="Helical" evidence="1">
    <location>
        <begin position="132"/>
        <end position="153"/>
    </location>
</feature>
<keyword evidence="1" id="KW-0812">Transmembrane</keyword>
<evidence type="ECO:0000256" key="1">
    <source>
        <dbReference type="SAM" id="Phobius"/>
    </source>
</evidence>
<feature type="transmembrane region" description="Helical" evidence="1">
    <location>
        <begin position="58"/>
        <end position="82"/>
    </location>
</feature>
<accession>A0A158E1D6</accession>
<evidence type="ECO:0008006" key="4">
    <source>
        <dbReference type="Google" id="ProtNLM"/>
    </source>
</evidence>
<sequence>MSVLPSFSWHATPMSSFQLRLCSVVGTALVFIASLWVNQEVFVHSEFVRGVNWVYLPAGIRLLSTLLLGADGALGLLLASWIVDFFYFFPSDPVRSFVGGIIATAAPYAVYRLAREIYGLNASLSNLTAGRLMMLTVAYAIAGPLLHHIWFYLQGDTENIASRFVAMFVGDLAGTVIVIYTLKVALHFLPVPRRPEADGQSNS</sequence>
<proteinExistence type="predicted"/>
<keyword evidence="1" id="KW-0472">Membrane</keyword>
<evidence type="ECO:0000313" key="2">
    <source>
        <dbReference type="EMBL" id="SAL00711.1"/>
    </source>
</evidence>
<protein>
    <recommendedName>
        <fullName evidence="4">MASE1 domain-containing protein</fullName>
    </recommendedName>
</protein>
<reference evidence="2" key="1">
    <citation type="submission" date="2016-01" db="EMBL/GenBank/DDBJ databases">
        <authorList>
            <person name="Peeters C."/>
        </authorList>
    </citation>
    <scope>NUCLEOTIDE SEQUENCE [LARGE SCALE GENOMIC DNA]</scope>
    <source>
        <strain evidence="2">LMG 29326</strain>
    </source>
</reference>